<feature type="transmembrane region" description="Helical" evidence="1">
    <location>
        <begin position="20"/>
        <end position="42"/>
    </location>
</feature>
<sequence length="161" mass="17817">MSSKFLDRYQTKSSVQQLGFSLIEVLVAMLIAAVVVGGVMLAHAQNLRQSHDNMLLRRGHLILSNLSQRMLVSHQEVLLGYYDDGSVSKSSWAQMNDLPAVQSQAKNAGLTNAQFSIAHVGEGVRRITLQWKAHDVRHAVWRKNCGEVVLGMHCLDIDVGP</sequence>
<evidence type="ECO:0000256" key="1">
    <source>
        <dbReference type="SAM" id="Phobius"/>
    </source>
</evidence>
<reference evidence="2 3" key="1">
    <citation type="submission" date="2019-03" db="EMBL/GenBank/DDBJ databases">
        <title>Genomic Encyclopedia of Type Strains, Phase IV (KMG-IV): sequencing the most valuable type-strain genomes for metagenomic binning, comparative biology and taxonomic classification.</title>
        <authorList>
            <person name="Goeker M."/>
        </authorList>
    </citation>
    <scope>NUCLEOTIDE SEQUENCE [LARGE SCALE GENOMIC DNA]</scope>
    <source>
        <strain evidence="2 3">DSM 102852</strain>
    </source>
</reference>
<gene>
    <name evidence="2" type="ORF">DFR44_10773</name>
</gene>
<comment type="caution">
    <text evidence="2">The sequence shown here is derived from an EMBL/GenBank/DDBJ whole genome shotgun (WGS) entry which is preliminary data.</text>
</comment>
<protein>
    <submittedName>
        <fullName evidence="2">Prepilin-type N-terminal cleavage/methylation domain-containing protein</fullName>
    </submittedName>
</protein>
<keyword evidence="1" id="KW-0812">Transmembrane</keyword>
<proteinExistence type="predicted"/>
<dbReference type="NCBIfam" id="TIGR02532">
    <property type="entry name" value="IV_pilin_GFxxxE"/>
    <property type="match status" value="1"/>
</dbReference>
<organism evidence="2 3">
    <name type="scientific">Hydromonas duriensis</name>
    <dbReference type="NCBI Taxonomy" id="1527608"/>
    <lineage>
        <taxon>Bacteria</taxon>
        <taxon>Pseudomonadati</taxon>
        <taxon>Pseudomonadota</taxon>
        <taxon>Betaproteobacteria</taxon>
        <taxon>Burkholderiales</taxon>
        <taxon>Burkholderiaceae</taxon>
        <taxon>Hydromonas</taxon>
    </lineage>
</organism>
<keyword evidence="3" id="KW-1185">Reference proteome</keyword>
<accession>A0A4R6Y8V5</accession>
<dbReference type="AlphaFoldDB" id="A0A4R6Y8V5"/>
<keyword evidence="1" id="KW-1133">Transmembrane helix</keyword>
<dbReference type="EMBL" id="SNZE01000007">
    <property type="protein sequence ID" value="TDR31856.1"/>
    <property type="molecule type" value="Genomic_DNA"/>
</dbReference>
<dbReference type="Proteomes" id="UP000294480">
    <property type="component" value="Unassembled WGS sequence"/>
</dbReference>
<dbReference type="InterPro" id="IPR012902">
    <property type="entry name" value="N_methyl_site"/>
</dbReference>
<evidence type="ECO:0000313" key="3">
    <source>
        <dbReference type="Proteomes" id="UP000294480"/>
    </source>
</evidence>
<dbReference type="Pfam" id="PF07963">
    <property type="entry name" value="N_methyl"/>
    <property type="match status" value="1"/>
</dbReference>
<keyword evidence="1" id="KW-0472">Membrane</keyword>
<evidence type="ECO:0000313" key="2">
    <source>
        <dbReference type="EMBL" id="TDR31856.1"/>
    </source>
</evidence>
<name>A0A4R6Y8V5_9BURK</name>